<organism evidence="3 4">
    <name type="scientific">Planoprotostelium fungivorum</name>
    <dbReference type="NCBI Taxonomy" id="1890364"/>
    <lineage>
        <taxon>Eukaryota</taxon>
        <taxon>Amoebozoa</taxon>
        <taxon>Evosea</taxon>
        <taxon>Variosea</taxon>
        <taxon>Cavosteliida</taxon>
        <taxon>Cavosteliaceae</taxon>
        <taxon>Planoprotostelium</taxon>
    </lineage>
</organism>
<sequence>MNSFFLCFCQEMSMRAVCHKGFRIKFPLKTFAARLNPARAVAEIFRFTKCCDIAKSCHNVTALNQLNHFYFPETSTTYRLHFERVHRNARSQKYIMPNAKELYIQAREDAGIIDNARNQAAWQDIVDNNPAELNIWLAKATQGAAPTGPLWASQALARIAAAWKAQKFNSSPNINLVWPYGGRDVYIKGTWTNWQPIRMVYNGSVHTYPLFYSFGVKYIYCFILDGKVCHNGLSAAEPNVYGGYNNYYYGLQLMGSPARDSQFYDISNNSRLVVSIEGGDNSSSGSDNSSAQAYHGSTPHGSDSDPLASINPPDVSLKYYLQFLGVIEQYDK</sequence>
<name>A0A2P6N6E2_9EUKA</name>
<comment type="caution">
    <text evidence="3">The sequence shown here is derived from an EMBL/GenBank/DDBJ whole genome shotgun (WGS) entry which is preliminary data.</text>
</comment>
<dbReference type="InParanoid" id="A0A2P6N6E2"/>
<feature type="domain" description="AMP-activated protein kinase glycogen-binding" evidence="2">
    <location>
        <begin position="175"/>
        <end position="248"/>
    </location>
</feature>
<dbReference type="Proteomes" id="UP000241769">
    <property type="component" value="Unassembled WGS sequence"/>
</dbReference>
<dbReference type="InterPro" id="IPR032640">
    <property type="entry name" value="AMPK1_CBM"/>
</dbReference>
<gene>
    <name evidence="3" type="ORF">PROFUN_12878</name>
</gene>
<dbReference type="Gene3D" id="2.60.40.10">
    <property type="entry name" value="Immunoglobulins"/>
    <property type="match status" value="1"/>
</dbReference>
<accession>A0A2P6N6E2</accession>
<keyword evidence="4" id="KW-1185">Reference proteome</keyword>
<dbReference type="EMBL" id="MDYQ01000182">
    <property type="protein sequence ID" value="PRP79510.1"/>
    <property type="molecule type" value="Genomic_DNA"/>
</dbReference>
<dbReference type="InterPro" id="IPR014756">
    <property type="entry name" value="Ig_E-set"/>
</dbReference>
<evidence type="ECO:0000313" key="3">
    <source>
        <dbReference type="EMBL" id="PRP79510.1"/>
    </source>
</evidence>
<dbReference type="InterPro" id="IPR013783">
    <property type="entry name" value="Ig-like_fold"/>
</dbReference>
<evidence type="ECO:0000313" key="4">
    <source>
        <dbReference type="Proteomes" id="UP000241769"/>
    </source>
</evidence>
<feature type="region of interest" description="Disordered" evidence="1">
    <location>
        <begin position="277"/>
        <end position="307"/>
    </location>
</feature>
<dbReference type="OrthoDB" id="531008at2759"/>
<dbReference type="SUPFAM" id="SSF81296">
    <property type="entry name" value="E set domains"/>
    <property type="match status" value="1"/>
</dbReference>
<dbReference type="Pfam" id="PF16561">
    <property type="entry name" value="AMPK1_CBM"/>
    <property type="match status" value="1"/>
</dbReference>
<evidence type="ECO:0000259" key="2">
    <source>
        <dbReference type="Pfam" id="PF16561"/>
    </source>
</evidence>
<feature type="compositionally biased region" description="Low complexity" evidence="1">
    <location>
        <begin position="278"/>
        <end position="290"/>
    </location>
</feature>
<reference evidence="3 4" key="1">
    <citation type="journal article" date="2018" name="Genome Biol. Evol.">
        <title>Multiple Roots of Fruiting Body Formation in Amoebozoa.</title>
        <authorList>
            <person name="Hillmann F."/>
            <person name="Forbes G."/>
            <person name="Novohradska S."/>
            <person name="Ferling I."/>
            <person name="Riege K."/>
            <person name="Groth M."/>
            <person name="Westermann M."/>
            <person name="Marz M."/>
            <person name="Spaller T."/>
            <person name="Winckler T."/>
            <person name="Schaap P."/>
            <person name="Glockner G."/>
        </authorList>
    </citation>
    <scope>NUCLEOTIDE SEQUENCE [LARGE SCALE GENOMIC DNA]</scope>
    <source>
        <strain evidence="3 4">Jena</strain>
    </source>
</reference>
<protein>
    <recommendedName>
        <fullName evidence="2">AMP-activated protein kinase glycogen-binding domain-containing protein</fullName>
    </recommendedName>
</protein>
<evidence type="ECO:0000256" key="1">
    <source>
        <dbReference type="SAM" id="MobiDB-lite"/>
    </source>
</evidence>
<dbReference type="AlphaFoldDB" id="A0A2P6N6E2"/>
<proteinExistence type="predicted"/>